<organism evidence="2 3">
    <name type="scientific">[Mycobacterium] fortunisiensis</name>
    <dbReference type="NCBI Taxonomy" id="2600579"/>
    <lineage>
        <taxon>Bacteria</taxon>
        <taxon>Bacillati</taxon>
        <taxon>Actinomycetota</taxon>
        <taxon>Actinomycetes</taxon>
        <taxon>Mycobacteriales</taxon>
        <taxon>Mycobacteriaceae</taxon>
        <taxon>Mycolicibacterium</taxon>
    </lineage>
</organism>
<name>A0ABS6KRW6_9MYCO</name>
<dbReference type="Proteomes" id="UP000812982">
    <property type="component" value="Unassembled WGS sequence"/>
</dbReference>
<dbReference type="InterPro" id="IPR002740">
    <property type="entry name" value="EVE_domain"/>
</dbReference>
<evidence type="ECO:0000313" key="3">
    <source>
        <dbReference type="Proteomes" id="UP000812982"/>
    </source>
</evidence>
<gene>
    <name evidence="2" type="ORF">FR943_21270</name>
</gene>
<dbReference type="CDD" id="cd21132">
    <property type="entry name" value="EVE-like"/>
    <property type="match status" value="1"/>
</dbReference>
<dbReference type="EMBL" id="VOMB01000023">
    <property type="protein sequence ID" value="MBU9766361.1"/>
    <property type="molecule type" value="Genomic_DNA"/>
</dbReference>
<proteinExistence type="predicted"/>
<dbReference type="RefSeq" id="WP_217160219.1">
    <property type="nucleotide sequence ID" value="NZ_VOMB01000023.1"/>
</dbReference>
<evidence type="ECO:0000313" key="2">
    <source>
        <dbReference type="EMBL" id="MBU9766361.1"/>
    </source>
</evidence>
<protein>
    <submittedName>
        <fullName evidence="2">EVE domain-containing protein</fullName>
    </submittedName>
</protein>
<feature type="domain" description="EVE" evidence="1">
    <location>
        <begin position="9"/>
        <end position="82"/>
    </location>
</feature>
<evidence type="ECO:0000259" key="1">
    <source>
        <dbReference type="Pfam" id="PF01878"/>
    </source>
</evidence>
<dbReference type="Pfam" id="PF01878">
    <property type="entry name" value="EVE"/>
    <property type="match status" value="1"/>
</dbReference>
<comment type="caution">
    <text evidence="2">The sequence shown here is derived from an EMBL/GenBank/DDBJ whole genome shotgun (WGS) entry which is preliminary data.</text>
</comment>
<reference evidence="2 3" key="1">
    <citation type="journal article" date="2021" name="Sci. Rep.">
        <title>Phenotypic and genomic hallmarks of a novel, potentially pathogenic rapidly growing Mycobacterium species related to the Mycobacterium fortuitum complex.</title>
        <authorList>
            <person name="Gharbi R."/>
            <person name="Khanna V."/>
            <person name="Frigui W."/>
            <person name="Mhenni B."/>
            <person name="Brosch R."/>
            <person name="Mardassi H."/>
        </authorList>
    </citation>
    <scope>NUCLEOTIDE SEQUENCE [LARGE SCALE GENOMIC DNA]</scope>
    <source>
        <strain evidence="2 3">TNTM28</strain>
    </source>
</reference>
<sequence>MAQHDGRTTWVVVASRDHARRGLPDGFVMANHGKRAPLARMNIGDGIFIYSPKTAFPDGENFRAIAIVGEVTGEAPEPSTAIPGGFRLAAALREISPLPLDRIRDHLPVNRLRFGSFALSPEQSAAIWALVDG</sequence>
<accession>A0ABS6KRW6</accession>
<keyword evidence="3" id="KW-1185">Reference proteome</keyword>